<evidence type="ECO:0000313" key="2">
    <source>
        <dbReference type="Proteomes" id="UP000031014"/>
    </source>
</evidence>
<keyword evidence="2" id="KW-1185">Reference proteome</keyword>
<gene>
    <name evidence="1" type="ORF">SAMD00020551_0144</name>
</gene>
<organism evidence="1 2">
    <name type="scientific">Mesobacillus selenatarsenatis (strain DSM 18680 / JCM 14380 / FERM P-15431 / SF-1)</name>
    <dbReference type="NCBI Taxonomy" id="1321606"/>
    <lineage>
        <taxon>Bacteria</taxon>
        <taxon>Bacillati</taxon>
        <taxon>Bacillota</taxon>
        <taxon>Bacilli</taxon>
        <taxon>Bacillales</taxon>
        <taxon>Bacillaceae</taxon>
        <taxon>Mesobacillus</taxon>
    </lineage>
</organism>
<dbReference type="Proteomes" id="UP000031014">
    <property type="component" value="Unassembled WGS sequence"/>
</dbReference>
<dbReference type="EMBL" id="BASE01000004">
    <property type="protein sequence ID" value="GAM12025.1"/>
    <property type="molecule type" value="Genomic_DNA"/>
</dbReference>
<name>A0A0A8WWK0_MESS1</name>
<proteinExistence type="predicted"/>
<comment type="caution">
    <text evidence="1">The sequence shown here is derived from an EMBL/GenBank/DDBJ whole genome shotgun (WGS) entry which is preliminary data.</text>
</comment>
<evidence type="ECO:0000313" key="1">
    <source>
        <dbReference type="EMBL" id="GAM12025.1"/>
    </source>
</evidence>
<dbReference type="AlphaFoldDB" id="A0A0A8WWK0"/>
<accession>A0A0A8WWK0</accession>
<sequence length="42" mass="4702">MLNEDHCIGFTAFDSAPTTFCGNIGMSMIKTIKYTIAFHLFI</sequence>
<protein>
    <submittedName>
        <fullName evidence="1">Uncharacterized protein</fullName>
    </submittedName>
</protein>
<reference evidence="1 2" key="1">
    <citation type="submission" date="2013-06" db="EMBL/GenBank/DDBJ databases">
        <title>Whole genome shotgun sequence of Bacillus selenatarsenatis SF-1.</title>
        <authorList>
            <person name="Kuroda M."/>
            <person name="Sei K."/>
            <person name="Yamashita M."/>
            <person name="Ike M."/>
        </authorList>
    </citation>
    <scope>NUCLEOTIDE SEQUENCE [LARGE SCALE GENOMIC DNA]</scope>
    <source>
        <strain evidence="1 2">SF-1</strain>
    </source>
</reference>